<evidence type="ECO:0000313" key="2">
    <source>
        <dbReference type="EMBL" id="MEQ2192384.1"/>
    </source>
</evidence>
<dbReference type="Pfam" id="PF01391">
    <property type="entry name" value="Collagen"/>
    <property type="match status" value="1"/>
</dbReference>
<keyword evidence="3" id="KW-1185">Reference proteome</keyword>
<protein>
    <submittedName>
        <fullName evidence="2">Uncharacterized protein</fullName>
    </submittedName>
</protein>
<name>A0ABV0Q9G8_9TELE</name>
<reference evidence="2 3" key="1">
    <citation type="submission" date="2021-06" db="EMBL/GenBank/DDBJ databases">
        <authorList>
            <person name="Palmer J.M."/>
        </authorList>
    </citation>
    <scope>NUCLEOTIDE SEQUENCE [LARGE SCALE GENOMIC DNA]</scope>
    <source>
        <strain evidence="2 3">XC_2019</strain>
        <tissue evidence="2">Muscle</tissue>
    </source>
</reference>
<feature type="non-terminal residue" evidence="2">
    <location>
        <position position="1"/>
    </location>
</feature>
<evidence type="ECO:0000256" key="1">
    <source>
        <dbReference type="SAM" id="MobiDB-lite"/>
    </source>
</evidence>
<sequence length="131" mass="13698">GERGFKGDECSEVKCASSLLVRLLSNIMMITYDKNSFQGRSGQKGEKGKKGECGNIGDKGEKGLDGRNGQPGPKGDKVELSGVGTLSNFTFCLTLSGQSATTINNVKIQPNPVCILDLAIVSSGPVSVMLS</sequence>
<evidence type="ECO:0000313" key="3">
    <source>
        <dbReference type="Proteomes" id="UP001434883"/>
    </source>
</evidence>
<organism evidence="2 3">
    <name type="scientific">Xenoophorus captivus</name>
    <dbReference type="NCBI Taxonomy" id="1517983"/>
    <lineage>
        <taxon>Eukaryota</taxon>
        <taxon>Metazoa</taxon>
        <taxon>Chordata</taxon>
        <taxon>Craniata</taxon>
        <taxon>Vertebrata</taxon>
        <taxon>Euteleostomi</taxon>
        <taxon>Actinopterygii</taxon>
        <taxon>Neopterygii</taxon>
        <taxon>Teleostei</taxon>
        <taxon>Neoteleostei</taxon>
        <taxon>Acanthomorphata</taxon>
        <taxon>Ovalentaria</taxon>
        <taxon>Atherinomorphae</taxon>
        <taxon>Cyprinodontiformes</taxon>
        <taxon>Goodeidae</taxon>
        <taxon>Xenoophorus</taxon>
    </lineage>
</organism>
<dbReference type="InterPro" id="IPR008160">
    <property type="entry name" value="Collagen"/>
</dbReference>
<dbReference type="EMBL" id="JAHRIN010002354">
    <property type="protein sequence ID" value="MEQ2192384.1"/>
    <property type="molecule type" value="Genomic_DNA"/>
</dbReference>
<feature type="region of interest" description="Disordered" evidence="1">
    <location>
        <begin position="36"/>
        <end position="79"/>
    </location>
</feature>
<gene>
    <name evidence="2" type="ORF">XENOCAPTIV_010896</name>
</gene>
<comment type="caution">
    <text evidence="2">The sequence shown here is derived from an EMBL/GenBank/DDBJ whole genome shotgun (WGS) entry which is preliminary data.</text>
</comment>
<accession>A0ABV0Q9G8</accession>
<proteinExistence type="predicted"/>
<feature type="compositionally biased region" description="Basic and acidic residues" evidence="1">
    <location>
        <begin position="43"/>
        <end position="65"/>
    </location>
</feature>
<dbReference type="Proteomes" id="UP001434883">
    <property type="component" value="Unassembled WGS sequence"/>
</dbReference>